<evidence type="ECO:0000259" key="2">
    <source>
        <dbReference type="PROSITE" id="PS50011"/>
    </source>
</evidence>
<dbReference type="PROSITE" id="PS50011">
    <property type="entry name" value="PROTEIN_KINASE_DOM"/>
    <property type="match status" value="1"/>
</dbReference>
<feature type="domain" description="Protein kinase" evidence="2">
    <location>
        <begin position="317"/>
        <end position="735"/>
    </location>
</feature>
<reference evidence="3" key="1">
    <citation type="submission" date="2021-10" db="EMBL/GenBank/DDBJ databases">
        <title>De novo Genome Assembly of Clathrus columnatus (Basidiomycota, Fungi) Using Illumina and Nanopore Sequence Data.</title>
        <authorList>
            <person name="Ogiso-Tanaka E."/>
            <person name="Itagaki H."/>
            <person name="Hosoya T."/>
            <person name="Hosaka K."/>
        </authorList>
    </citation>
    <scope>NUCLEOTIDE SEQUENCE</scope>
    <source>
        <strain evidence="3">MO-923</strain>
    </source>
</reference>
<organism evidence="3 4">
    <name type="scientific">Clathrus columnatus</name>
    <dbReference type="NCBI Taxonomy" id="1419009"/>
    <lineage>
        <taxon>Eukaryota</taxon>
        <taxon>Fungi</taxon>
        <taxon>Dikarya</taxon>
        <taxon>Basidiomycota</taxon>
        <taxon>Agaricomycotina</taxon>
        <taxon>Agaricomycetes</taxon>
        <taxon>Phallomycetidae</taxon>
        <taxon>Phallales</taxon>
        <taxon>Clathraceae</taxon>
        <taxon>Clathrus</taxon>
    </lineage>
</organism>
<evidence type="ECO:0000256" key="1">
    <source>
        <dbReference type="SAM" id="MobiDB-lite"/>
    </source>
</evidence>
<protein>
    <recommendedName>
        <fullName evidence="2">Protein kinase domain-containing protein</fullName>
    </recommendedName>
</protein>
<accession>A0AAV5AM49</accession>
<dbReference type="PROSITE" id="PS00109">
    <property type="entry name" value="PROTEIN_KINASE_TYR"/>
    <property type="match status" value="1"/>
</dbReference>
<feature type="region of interest" description="Disordered" evidence="1">
    <location>
        <begin position="98"/>
        <end position="122"/>
    </location>
</feature>
<gene>
    <name evidence="3" type="ORF">Clacol_009788</name>
</gene>
<dbReference type="SUPFAM" id="SSF56112">
    <property type="entry name" value="Protein kinase-like (PK-like)"/>
    <property type="match status" value="1"/>
</dbReference>
<dbReference type="GO" id="GO:0004672">
    <property type="term" value="F:protein kinase activity"/>
    <property type="evidence" value="ECO:0007669"/>
    <property type="project" value="InterPro"/>
</dbReference>
<comment type="caution">
    <text evidence="3">The sequence shown here is derived from an EMBL/GenBank/DDBJ whole genome shotgun (WGS) entry which is preliminary data.</text>
</comment>
<proteinExistence type="predicted"/>
<name>A0AAV5AM49_9AGAM</name>
<feature type="compositionally biased region" description="Basic and acidic residues" evidence="1">
    <location>
        <begin position="98"/>
        <end position="109"/>
    </location>
</feature>
<dbReference type="InterPro" id="IPR000719">
    <property type="entry name" value="Prot_kinase_dom"/>
</dbReference>
<evidence type="ECO:0000313" key="4">
    <source>
        <dbReference type="Proteomes" id="UP001050691"/>
    </source>
</evidence>
<keyword evidence="4" id="KW-1185">Reference proteome</keyword>
<dbReference type="InterPro" id="IPR008266">
    <property type="entry name" value="Tyr_kinase_AS"/>
</dbReference>
<dbReference type="EMBL" id="BPWL01000011">
    <property type="protein sequence ID" value="GJJ15510.1"/>
    <property type="molecule type" value="Genomic_DNA"/>
</dbReference>
<evidence type="ECO:0000313" key="3">
    <source>
        <dbReference type="EMBL" id="GJJ15510.1"/>
    </source>
</evidence>
<dbReference type="InterPro" id="IPR040976">
    <property type="entry name" value="Pkinase_fungal"/>
</dbReference>
<sequence>MVYFSGYSLEKTFIHQRQQCFRKESSGANQSYVGKGNYSTQDVRTIIKQELKGKLDFDRPNVLHRLHIQDVDDELVNRIRQELENDESFVESKNTLNKLREREEGKTKGGNDVGGEVGKKKDEREMMNPLSQIFNRILQFAVANDNGRARQYERKWIADAETPLQGEGDIFSFPEIKPDFTLCDQCTEVVLKERKKWEVLWRHRVAFIELKATSAQGPKPSAKESIVKAADYARLHLTSRPFLLFSIGLLVFGKEFCVAIFDRDGVQFSPIYDMWDDLNILIRIIRRMSHEMSPVDFGQDPNVDILPHDDPNSVACRKIATALASGNAGLINEVSNYPTYSIDFCNVKYYTIGLPVWNSLSLLGRGTSIWKVSASPTKSLATGIFLILKTSWRQSNRTSESSIMQRVKGSHDGLVQYSQGSDVFFPSSSPIAPPKITTANLRNQNLHVEGDTTILHRLIFKIVGRPIWEFDSYLEFFLAIKAALNAHKFLADQNILHRDISAGNVLLSSNPNAPDSQKGFLTDLEFARIDDETLETKNNIPVPFLPNPNRAKEMTIPTTRTHTTWTPPPRGAVLTGTVQFMACELVSGFLGENQQPIHRIHHDVESFVWVIYYAVLRRIAYVDRVVTEGRIPAKLRDISQKAFRGLFNYVSPSDIFAHRDTAPRTYIMFDNQQGLLPPPILEFFNDLRIFINTVRGREIEGTGENKFGSGTHEELLVVLDKVIAALRQAPQAVQG</sequence>
<dbReference type="Proteomes" id="UP001050691">
    <property type="component" value="Unassembled WGS sequence"/>
</dbReference>
<dbReference type="Gene3D" id="1.10.510.10">
    <property type="entry name" value="Transferase(Phosphotransferase) domain 1"/>
    <property type="match status" value="1"/>
</dbReference>
<dbReference type="AlphaFoldDB" id="A0AAV5AM49"/>
<dbReference type="PANTHER" id="PTHR38248:SF2">
    <property type="entry name" value="FUNK1 11"/>
    <property type="match status" value="1"/>
</dbReference>
<dbReference type="GO" id="GO:0005524">
    <property type="term" value="F:ATP binding"/>
    <property type="evidence" value="ECO:0007669"/>
    <property type="project" value="InterPro"/>
</dbReference>
<dbReference type="PANTHER" id="PTHR38248">
    <property type="entry name" value="FUNK1 6"/>
    <property type="match status" value="1"/>
</dbReference>
<dbReference type="InterPro" id="IPR011009">
    <property type="entry name" value="Kinase-like_dom_sf"/>
</dbReference>
<dbReference type="Pfam" id="PF17667">
    <property type="entry name" value="Pkinase_fungal"/>
    <property type="match status" value="1"/>
</dbReference>